<reference evidence="4 5" key="2">
    <citation type="journal article" date="2009" name="Genome Res.">
        <title>Ortho-proteogenomics: multiple proteomes investigation through orthology and a new MS-based protocol.</title>
        <authorList>
            <person name="Gallien S."/>
            <person name="Perrodou E."/>
            <person name="Carapito C."/>
            <person name="Deshayes C."/>
            <person name="Reyrat J.M."/>
            <person name="Van Dorsselaer A."/>
            <person name="Poch O."/>
            <person name="Schaeffer C."/>
            <person name="Lecompte O."/>
        </authorList>
    </citation>
    <scope>NUCLEOTIDE SEQUENCE [LARGE SCALE GENOMIC DNA]</scope>
    <source>
        <strain evidence="5">ATCC 700084 / mc(2)155</strain>
    </source>
</reference>
<evidence type="ECO:0000313" key="4">
    <source>
        <dbReference type="EMBL" id="AFP42820.1"/>
    </source>
</evidence>
<dbReference type="PANTHER" id="PTHR43861:SF1">
    <property type="entry name" value="TRANS-ACONITATE 2-METHYLTRANSFERASE"/>
    <property type="match status" value="1"/>
</dbReference>
<name>I7FNF4_MYCS2</name>
<dbReference type="SUPFAM" id="SSF53335">
    <property type="entry name" value="S-adenosyl-L-methionine-dependent methyltransferases"/>
    <property type="match status" value="1"/>
</dbReference>
<dbReference type="Proteomes" id="UP000006158">
    <property type="component" value="Chromosome"/>
</dbReference>
<evidence type="ECO:0000256" key="1">
    <source>
        <dbReference type="ARBA" id="ARBA00022603"/>
    </source>
</evidence>
<dbReference type="GO" id="GO:0032259">
    <property type="term" value="P:methylation"/>
    <property type="evidence" value="ECO:0007669"/>
    <property type="project" value="UniProtKB-KW"/>
</dbReference>
<organism evidence="4 5">
    <name type="scientific">Mycolicibacterium smegmatis (strain ATCC 700084 / mc(2)155)</name>
    <name type="common">Mycobacterium smegmatis</name>
    <dbReference type="NCBI Taxonomy" id="246196"/>
    <lineage>
        <taxon>Bacteria</taxon>
        <taxon>Bacillati</taxon>
        <taxon>Actinomycetota</taxon>
        <taxon>Actinomycetes</taxon>
        <taxon>Mycobacteriales</taxon>
        <taxon>Mycobacteriaceae</taxon>
        <taxon>Mycolicibacterium</taxon>
    </lineage>
</organism>
<feature type="domain" description="Methyltransferase" evidence="3">
    <location>
        <begin position="85"/>
        <end position="175"/>
    </location>
</feature>
<evidence type="ECO:0000313" key="5">
    <source>
        <dbReference type="Proteomes" id="UP000006158"/>
    </source>
</evidence>
<evidence type="ECO:0000256" key="2">
    <source>
        <dbReference type="ARBA" id="ARBA00022679"/>
    </source>
</evidence>
<sequence>MLTCGTLPGRLAGVRCWSRTVVGARAALGGFRLRRPTVVGVYDQYDVIADDYAQHFPDDFASRPFDRALVHVFAGLVQQSGGGNVLDVGCGPGQATAELGAAGLRTHAIDGSPAMVSIARRRYPHARYQVADMASLPYQDAAFGGLCAWYSIIHTPADRLAGLFAEFSRVLADPGWLLLGFQTDAPPLVFDEAFGHKVDMTFLRHNVTAVHEALLAAGFTVYATSKRERLQHLSETAAQAFVIAHRGPLH</sequence>
<proteinExistence type="predicted"/>
<dbReference type="PANTHER" id="PTHR43861">
    <property type="entry name" value="TRANS-ACONITATE 2-METHYLTRANSFERASE-RELATED"/>
    <property type="match status" value="1"/>
</dbReference>
<protein>
    <submittedName>
        <fullName evidence="4">Methyltransferase</fullName>
    </submittedName>
</protein>
<dbReference type="AlphaFoldDB" id="I7FNF4"/>
<dbReference type="EMBL" id="CP001663">
    <property type="protein sequence ID" value="AFP42820.1"/>
    <property type="molecule type" value="Genomic_DNA"/>
</dbReference>
<dbReference type="Gene3D" id="3.40.50.150">
    <property type="entry name" value="Vaccinia Virus protein VP39"/>
    <property type="match status" value="1"/>
</dbReference>
<dbReference type="Pfam" id="PF13649">
    <property type="entry name" value="Methyltransf_25"/>
    <property type="match status" value="1"/>
</dbReference>
<dbReference type="InterPro" id="IPR029063">
    <property type="entry name" value="SAM-dependent_MTases_sf"/>
</dbReference>
<dbReference type="CDD" id="cd02440">
    <property type="entry name" value="AdoMet_MTases"/>
    <property type="match status" value="1"/>
</dbReference>
<dbReference type="GO" id="GO:0008168">
    <property type="term" value="F:methyltransferase activity"/>
    <property type="evidence" value="ECO:0007669"/>
    <property type="project" value="UniProtKB-KW"/>
</dbReference>
<dbReference type="InterPro" id="IPR041698">
    <property type="entry name" value="Methyltransf_25"/>
</dbReference>
<keyword evidence="2" id="KW-0808">Transferase</keyword>
<gene>
    <name evidence="4" type="ordered locus">MSMEI_6394</name>
</gene>
<evidence type="ECO:0000259" key="3">
    <source>
        <dbReference type="Pfam" id="PF13649"/>
    </source>
</evidence>
<keyword evidence="1 4" id="KW-0489">Methyltransferase</keyword>
<dbReference type="PATRIC" id="fig|246196.56.peg.6525"/>
<reference evidence="4 5" key="1">
    <citation type="journal article" date="2007" name="Genome Biol.">
        <title>Interrupted coding sequences in Mycobacterium smegmatis: authentic mutations or sequencing errors?</title>
        <authorList>
            <person name="Deshayes C."/>
            <person name="Perrodou E."/>
            <person name="Gallien S."/>
            <person name="Euphrasie D."/>
            <person name="Schaeffer C."/>
            <person name="Van-Dorsselaer A."/>
            <person name="Poch O."/>
            <person name="Lecompte O."/>
            <person name="Reyrat J.M."/>
        </authorList>
    </citation>
    <scope>NUCLEOTIDE SEQUENCE [LARGE SCALE GENOMIC DNA]</scope>
    <source>
        <strain evidence="5">ATCC 700084 / mc(2)155</strain>
    </source>
</reference>
<accession>I7FNF4</accession>
<dbReference type="KEGG" id="msg:MSMEI_6394"/>